<keyword evidence="3" id="KW-0547">Nucleotide-binding</keyword>
<protein>
    <submittedName>
        <fullName evidence="10">ATP-binding cassette domain-containing protein</fullName>
    </submittedName>
</protein>
<dbReference type="InterPro" id="IPR027417">
    <property type="entry name" value="P-loop_NTPase"/>
</dbReference>
<dbReference type="PROSITE" id="PS50929">
    <property type="entry name" value="ABC_TM1F"/>
    <property type="match status" value="1"/>
</dbReference>
<dbReference type="PROSITE" id="PS00211">
    <property type="entry name" value="ABC_TRANSPORTER_1"/>
    <property type="match status" value="1"/>
</dbReference>
<feature type="transmembrane region" description="Helical" evidence="7">
    <location>
        <begin position="84"/>
        <end position="102"/>
    </location>
</feature>
<dbReference type="SMART" id="SM00382">
    <property type="entry name" value="AAA"/>
    <property type="match status" value="1"/>
</dbReference>
<gene>
    <name evidence="10" type="ORF">GNY06_09950</name>
</gene>
<dbReference type="GO" id="GO:0005524">
    <property type="term" value="F:ATP binding"/>
    <property type="evidence" value="ECO:0007669"/>
    <property type="project" value="UniProtKB-KW"/>
</dbReference>
<evidence type="ECO:0000256" key="3">
    <source>
        <dbReference type="ARBA" id="ARBA00022741"/>
    </source>
</evidence>
<dbReference type="CDD" id="cd18552">
    <property type="entry name" value="ABC_6TM_MsbA_like"/>
    <property type="match status" value="1"/>
</dbReference>
<keyword evidence="5 7" id="KW-1133">Transmembrane helix</keyword>
<dbReference type="Pfam" id="PF00005">
    <property type="entry name" value="ABC_tran"/>
    <property type="match status" value="1"/>
</dbReference>
<sequence>MNLYFRILKFAQPHQKYIYGSLLFNILYSVFQIASLATILPVLGMLFGTMERQTSKKDDISSRIKNYFYDIIDSEIHQHGALRVLAWLCIITACAFLLRNIFRYLGAYLLIYYRVGVTKDLRSTLYRKILSLPVSFFTEQRKGDIMSRMSNDIGEVENNILGSLVDLVNSPFMLISTLISLFILSPQMTLFSLLVLPIMGTLISVIGKSLKKDSHEAQKELGGIFSIVDETLKSSKIIKIFNADKLLDRRFTKSMNKWITASVNLGKKRELASPMSEFLGSLTFLMITWYGGKEIIVNHSINPEDFLVFLAMFFQILPPAKSLATSISNIQKGEASLIRVMDIMDADAQVKEVAYPIEITELQDKIEFKNVGFYYDKENPILKNFNLSLAKGKTIALVGQSGSGKTTIANLLARFYDVTEGSIYVDGHNIKELNLQQFRSILGMVTQESVLFNDTIYNNIAMGKENCSPEEIIKAAKIANAHEFIENLPEAYDTNIGDDGNKLSGGQKQRISIARAVLKNPPIMILDEATSALDTESERFVQDALENMMKNRTSLIIAHRLSTVQKADWIVVMERGSIVEQGTHRQLMENNNVYRKLVELQNFD</sequence>
<evidence type="ECO:0000259" key="9">
    <source>
        <dbReference type="PROSITE" id="PS50929"/>
    </source>
</evidence>
<evidence type="ECO:0000256" key="4">
    <source>
        <dbReference type="ARBA" id="ARBA00022840"/>
    </source>
</evidence>
<dbReference type="SUPFAM" id="SSF52540">
    <property type="entry name" value="P-loop containing nucleoside triphosphate hydrolases"/>
    <property type="match status" value="1"/>
</dbReference>
<keyword evidence="2 7" id="KW-0812">Transmembrane</keyword>
<evidence type="ECO:0000256" key="6">
    <source>
        <dbReference type="ARBA" id="ARBA00023136"/>
    </source>
</evidence>
<evidence type="ECO:0000259" key="8">
    <source>
        <dbReference type="PROSITE" id="PS50893"/>
    </source>
</evidence>
<proteinExistence type="predicted"/>
<dbReference type="InterPro" id="IPR039421">
    <property type="entry name" value="Type_1_exporter"/>
</dbReference>
<accession>A0A845PXL6</accession>
<dbReference type="EMBL" id="JAAABJ010000595">
    <property type="protein sequence ID" value="NAW51681.1"/>
    <property type="molecule type" value="Genomic_DNA"/>
</dbReference>
<dbReference type="FunFam" id="3.40.50.300:FF:000218">
    <property type="entry name" value="Multidrug ABC transporter ATP-binding protein"/>
    <property type="match status" value="1"/>
</dbReference>
<feature type="domain" description="ABC transporter" evidence="8">
    <location>
        <begin position="366"/>
        <end position="600"/>
    </location>
</feature>
<dbReference type="RefSeq" id="WP_166519947.1">
    <property type="nucleotide sequence ID" value="NZ_JAAABJ010000595.1"/>
</dbReference>
<dbReference type="Pfam" id="PF00664">
    <property type="entry name" value="ABC_membrane"/>
    <property type="match status" value="1"/>
</dbReference>
<comment type="caution">
    <text evidence="10">The sequence shown here is derived from an EMBL/GenBank/DDBJ whole genome shotgun (WGS) entry which is preliminary data.</text>
</comment>
<dbReference type="CDD" id="cd03251">
    <property type="entry name" value="ABCC_MsbA"/>
    <property type="match status" value="1"/>
</dbReference>
<dbReference type="PROSITE" id="PS50893">
    <property type="entry name" value="ABC_TRANSPORTER_2"/>
    <property type="match status" value="1"/>
</dbReference>
<dbReference type="Gene3D" id="1.20.1560.10">
    <property type="entry name" value="ABC transporter type 1, transmembrane domain"/>
    <property type="match status" value="1"/>
</dbReference>
<dbReference type="Gene3D" id="3.40.50.300">
    <property type="entry name" value="P-loop containing nucleotide triphosphate hydrolases"/>
    <property type="match status" value="1"/>
</dbReference>
<feature type="transmembrane region" description="Helical" evidence="7">
    <location>
        <begin position="26"/>
        <end position="47"/>
    </location>
</feature>
<evidence type="ECO:0000256" key="1">
    <source>
        <dbReference type="ARBA" id="ARBA00004651"/>
    </source>
</evidence>
<keyword evidence="11" id="KW-1185">Reference proteome</keyword>
<keyword evidence="4 10" id="KW-0067">ATP-binding</keyword>
<dbReference type="InterPro" id="IPR017871">
    <property type="entry name" value="ABC_transporter-like_CS"/>
</dbReference>
<feature type="domain" description="ABC transmembrane type-1" evidence="9">
    <location>
        <begin position="20"/>
        <end position="332"/>
    </location>
</feature>
<dbReference type="GO" id="GO:0015421">
    <property type="term" value="F:ABC-type oligopeptide transporter activity"/>
    <property type="evidence" value="ECO:0007669"/>
    <property type="project" value="TreeGrafter"/>
</dbReference>
<evidence type="ECO:0000256" key="7">
    <source>
        <dbReference type="SAM" id="Phobius"/>
    </source>
</evidence>
<dbReference type="GO" id="GO:0005886">
    <property type="term" value="C:plasma membrane"/>
    <property type="evidence" value="ECO:0007669"/>
    <property type="project" value="UniProtKB-SubCell"/>
</dbReference>
<keyword evidence="6 7" id="KW-0472">Membrane</keyword>
<reference evidence="10 11" key="1">
    <citation type="submission" date="2019-11" db="EMBL/GenBank/DDBJ databases">
        <title>Characterization of Elizabethkingia argenteiflava sp. nov., isolated from inner surface of Soybean Pods.</title>
        <authorList>
            <person name="Mo S."/>
        </authorList>
    </citation>
    <scope>NUCLEOTIDE SEQUENCE [LARGE SCALE GENOMIC DNA]</scope>
    <source>
        <strain evidence="10 11">YB22</strain>
    </source>
</reference>
<evidence type="ECO:0000256" key="5">
    <source>
        <dbReference type="ARBA" id="ARBA00022989"/>
    </source>
</evidence>
<evidence type="ECO:0000313" key="10">
    <source>
        <dbReference type="EMBL" id="NAW51681.1"/>
    </source>
</evidence>
<dbReference type="InterPro" id="IPR036640">
    <property type="entry name" value="ABC1_TM_sf"/>
</dbReference>
<dbReference type="InterPro" id="IPR003439">
    <property type="entry name" value="ABC_transporter-like_ATP-bd"/>
</dbReference>
<feature type="transmembrane region" description="Helical" evidence="7">
    <location>
        <begin position="172"/>
        <end position="205"/>
    </location>
</feature>
<dbReference type="SUPFAM" id="SSF90123">
    <property type="entry name" value="ABC transporter transmembrane region"/>
    <property type="match status" value="1"/>
</dbReference>
<organism evidence="10 11">
    <name type="scientific">Elizabethkingia argenteiflava</name>
    <dbReference type="NCBI Taxonomy" id="2681556"/>
    <lineage>
        <taxon>Bacteria</taxon>
        <taxon>Pseudomonadati</taxon>
        <taxon>Bacteroidota</taxon>
        <taxon>Flavobacteriia</taxon>
        <taxon>Flavobacteriales</taxon>
        <taxon>Weeksellaceae</taxon>
        <taxon>Elizabethkingia</taxon>
    </lineage>
</organism>
<dbReference type="InterPro" id="IPR003593">
    <property type="entry name" value="AAA+_ATPase"/>
</dbReference>
<dbReference type="GO" id="GO:0016887">
    <property type="term" value="F:ATP hydrolysis activity"/>
    <property type="evidence" value="ECO:0007669"/>
    <property type="project" value="InterPro"/>
</dbReference>
<evidence type="ECO:0000256" key="2">
    <source>
        <dbReference type="ARBA" id="ARBA00022692"/>
    </source>
</evidence>
<name>A0A845PXL6_9FLAO</name>
<dbReference type="PANTHER" id="PTHR43394">
    <property type="entry name" value="ATP-DEPENDENT PERMEASE MDL1, MITOCHONDRIAL"/>
    <property type="match status" value="1"/>
</dbReference>
<dbReference type="Proteomes" id="UP000553459">
    <property type="component" value="Unassembled WGS sequence"/>
</dbReference>
<dbReference type="PANTHER" id="PTHR43394:SF1">
    <property type="entry name" value="ATP-BINDING CASSETTE SUB-FAMILY B MEMBER 10, MITOCHONDRIAL"/>
    <property type="match status" value="1"/>
</dbReference>
<comment type="subcellular location">
    <subcellularLocation>
        <location evidence="1">Cell membrane</location>
        <topology evidence="1">Multi-pass membrane protein</topology>
    </subcellularLocation>
</comment>
<dbReference type="InterPro" id="IPR011527">
    <property type="entry name" value="ABC1_TM_dom"/>
</dbReference>
<evidence type="ECO:0000313" key="11">
    <source>
        <dbReference type="Proteomes" id="UP000553459"/>
    </source>
</evidence>
<dbReference type="AlphaFoldDB" id="A0A845PXL6"/>